<proteinExistence type="predicted"/>
<dbReference type="AlphaFoldDB" id="A0A7Y9PIL5"/>
<evidence type="ECO:0000259" key="1">
    <source>
        <dbReference type="Pfam" id="PF25183"/>
    </source>
</evidence>
<evidence type="ECO:0000313" key="2">
    <source>
        <dbReference type="EMBL" id="NYF80588.1"/>
    </source>
</evidence>
<dbReference type="Pfam" id="PF25183">
    <property type="entry name" value="OMP_b-brl_4"/>
    <property type="match status" value="1"/>
</dbReference>
<feature type="domain" description="TonB-dependent transporter Oar-like beta-barrel" evidence="1">
    <location>
        <begin position="3"/>
        <end position="167"/>
    </location>
</feature>
<dbReference type="InterPro" id="IPR057601">
    <property type="entry name" value="Oar-like_b-barrel"/>
</dbReference>
<dbReference type="EMBL" id="JACCCW010000002">
    <property type="protein sequence ID" value="NYF80588.1"/>
    <property type="molecule type" value="Genomic_DNA"/>
</dbReference>
<keyword evidence="3" id="KW-1185">Reference proteome</keyword>
<organism evidence="2 3">
    <name type="scientific">Granulicella arctica</name>
    <dbReference type="NCBI Taxonomy" id="940613"/>
    <lineage>
        <taxon>Bacteria</taxon>
        <taxon>Pseudomonadati</taxon>
        <taxon>Acidobacteriota</taxon>
        <taxon>Terriglobia</taxon>
        <taxon>Terriglobales</taxon>
        <taxon>Acidobacteriaceae</taxon>
        <taxon>Granulicella</taxon>
    </lineage>
</organism>
<name>A0A7Y9PIL5_9BACT</name>
<evidence type="ECO:0000313" key="3">
    <source>
        <dbReference type="Proteomes" id="UP000589520"/>
    </source>
</evidence>
<dbReference type="Proteomes" id="UP000589520">
    <property type="component" value="Unassembled WGS sequence"/>
</dbReference>
<accession>A0A7Y9PIL5</accession>
<sequence length="174" mass="19850">MAPIYYYEAGTPVSIPSSIMMTHVNQYQRKRTIEDNTNTHFIRGTTSCVGWYDPGNNYALGPISGQNYSGCTNLGQYDFIVLPPFAQLNDISDTGIRNPNGQQLDLAMSKSFPIYERVALEMRFEAYNAFNHPSWQGQSYWWGTNDPHFGTINMIYNQQSNPSRQIQLSGKITW</sequence>
<comment type="caution">
    <text evidence="2">The sequence shown here is derived from an EMBL/GenBank/DDBJ whole genome shotgun (WGS) entry which is preliminary data.</text>
</comment>
<reference evidence="2 3" key="1">
    <citation type="submission" date="2020-07" db="EMBL/GenBank/DDBJ databases">
        <title>Genomic Encyclopedia of Type Strains, Phase IV (KMG-V): Genome sequencing to study the core and pangenomes of soil and plant-associated prokaryotes.</title>
        <authorList>
            <person name="Whitman W."/>
        </authorList>
    </citation>
    <scope>NUCLEOTIDE SEQUENCE [LARGE SCALE GENOMIC DNA]</scope>
    <source>
        <strain evidence="2 3">X4EP2</strain>
    </source>
</reference>
<protein>
    <recommendedName>
        <fullName evidence="1">TonB-dependent transporter Oar-like beta-barrel domain-containing protein</fullName>
    </recommendedName>
</protein>
<gene>
    <name evidence="2" type="ORF">HDF17_002908</name>
</gene>